<dbReference type="InterPro" id="IPR018745">
    <property type="entry name" value="MpsC"/>
</dbReference>
<organism evidence="2 3">
    <name type="scientific">Halalkalibacter kiskunsagensis</name>
    <dbReference type="NCBI Taxonomy" id="1548599"/>
    <lineage>
        <taxon>Bacteria</taxon>
        <taxon>Bacillati</taxon>
        <taxon>Bacillota</taxon>
        <taxon>Bacilli</taxon>
        <taxon>Bacillales</taxon>
        <taxon>Bacillaceae</taxon>
        <taxon>Halalkalibacter</taxon>
    </lineage>
</organism>
<feature type="domain" description="Na+-translocating membrane potential-generating system MpsC" evidence="1">
    <location>
        <begin position="14"/>
        <end position="112"/>
    </location>
</feature>
<accession>A0ABV6KDS9</accession>
<dbReference type="EMBL" id="JBHLUX010000030">
    <property type="protein sequence ID" value="MFC0471122.1"/>
    <property type="molecule type" value="Genomic_DNA"/>
</dbReference>
<evidence type="ECO:0000313" key="3">
    <source>
        <dbReference type="Proteomes" id="UP001589838"/>
    </source>
</evidence>
<dbReference type="Pfam" id="PF10057">
    <property type="entry name" value="MpsC"/>
    <property type="match status" value="1"/>
</dbReference>
<sequence length="226" mass="26202">MIKKGSRQQDLTYLSSYICKVMKKMFGKGPESCTIASENNLVIAKVQQFITPAEEVLLNRNELSLALKFRTTLLKAFFEETQEELSTMTDLVLDSFYHDWDYETNHGLLIFAAGQSFSVDDNNEGDVFTSALRDQVKLISSKVHSEPNFVNLRIVHPTIYIVECVGGLVEQEQKNEIFLVEKSQEIRKNYKRFSKELESTFNCLIQNLFITWSYAKDKYYLVIYLK</sequence>
<reference evidence="2 3" key="1">
    <citation type="submission" date="2024-09" db="EMBL/GenBank/DDBJ databases">
        <authorList>
            <person name="Sun Q."/>
            <person name="Mori K."/>
        </authorList>
    </citation>
    <scope>NUCLEOTIDE SEQUENCE [LARGE SCALE GENOMIC DNA]</scope>
    <source>
        <strain evidence="2 3">NCAIM B.02610</strain>
    </source>
</reference>
<keyword evidence="3" id="KW-1185">Reference proteome</keyword>
<evidence type="ECO:0000313" key="2">
    <source>
        <dbReference type="EMBL" id="MFC0471122.1"/>
    </source>
</evidence>
<evidence type="ECO:0000259" key="1">
    <source>
        <dbReference type="Pfam" id="PF10057"/>
    </source>
</evidence>
<proteinExistence type="predicted"/>
<dbReference type="Proteomes" id="UP001589838">
    <property type="component" value="Unassembled WGS sequence"/>
</dbReference>
<name>A0ABV6KDS9_9BACI</name>
<comment type="caution">
    <text evidence="2">The sequence shown here is derived from an EMBL/GenBank/DDBJ whole genome shotgun (WGS) entry which is preliminary data.</text>
</comment>
<dbReference type="RefSeq" id="WP_335958714.1">
    <property type="nucleotide sequence ID" value="NZ_JAXBLX010000002.1"/>
</dbReference>
<protein>
    <submittedName>
        <fullName evidence="2">Na-translocating system protein MpsC family protein</fullName>
    </submittedName>
</protein>
<gene>
    <name evidence="2" type="ORF">ACFFHM_11665</name>
</gene>